<dbReference type="GO" id="GO:0001228">
    <property type="term" value="F:DNA-binding transcription activator activity, RNA polymerase II-specific"/>
    <property type="evidence" value="ECO:0007669"/>
    <property type="project" value="TreeGrafter"/>
</dbReference>
<name>A0A2A9NUU1_9AGAR</name>
<dbReference type="PANTHER" id="PTHR10270">
    <property type="entry name" value="SOX TRANSCRIPTION FACTOR"/>
    <property type="match status" value="1"/>
</dbReference>
<dbReference type="GO" id="GO:0000122">
    <property type="term" value="P:negative regulation of transcription by RNA polymerase II"/>
    <property type="evidence" value="ECO:0007669"/>
    <property type="project" value="TreeGrafter"/>
</dbReference>
<dbReference type="STRING" id="703135.A0A2A9NUU1"/>
<dbReference type="OrthoDB" id="6247875at2759"/>
<feature type="region of interest" description="Disordered" evidence="4">
    <location>
        <begin position="1"/>
        <end position="28"/>
    </location>
</feature>
<dbReference type="Gene3D" id="1.10.30.10">
    <property type="entry name" value="High mobility group box domain"/>
    <property type="match status" value="1"/>
</dbReference>
<dbReference type="InterPro" id="IPR050140">
    <property type="entry name" value="SRY-related_HMG-box_TF-like"/>
</dbReference>
<dbReference type="SUPFAM" id="SSF47095">
    <property type="entry name" value="HMG-box"/>
    <property type="match status" value="1"/>
</dbReference>
<dbReference type="PANTHER" id="PTHR10270:SF161">
    <property type="entry name" value="SEX-DETERMINING REGION Y PROTEIN"/>
    <property type="match status" value="1"/>
</dbReference>
<feature type="compositionally biased region" description="Basic residues" evidence="4">
    <location>
        <begin position="129"/>
        <end position="139"/>
    </location>
</feature>
<dbReference type="CDD" id="cd01389">
    <property type="entry name" value="HMG-box_ROX1-like"/>
    <property type="match status" value="1"/>
</dbReference>
<evidence type="ECO:0000313" key="7">
    <source>
        <dbReference type="Proteomes" id="UP000242287"/>
    </source>
</evidence>
<dbReference type="GO" id="GO:0005634">
    <property type="term" value="C:nucleus"/>
    <property type="evidence" value="ECO:0007669"/>
    <property type="project" value="UniProtKB-UniRule"/>
</dbReference>
<dbReference type="PROSITE" id="PS50118">
    <property type="entry name" value="HMG_BOX_2"/>
    <property type="match status" value="1"/>
</dbReference>
<dbReference type="GO" id="GO:0030154">
    <property type="term" value="P:cell differentiation"/>
    <property type="evidence" value="ECO:0007669"/>
    <property type="project" value="TreeGrafter"/>
</dbReference>
<dbReference type="InterPro" id="IPR036910">
    <property type="entry name" value="HMG_box_dom_sf"/>
</dbReference>
<dbReference type="GO" id="GO:0000978">
    <property type="term" value="F:RNA polymerase II cis-regulatory region sequence-specific DNA binding"/>
    <property type="evidence" value="ECO:0007669"/>
    <property type="project" value="TreeGrafter"/>
</dbReference>
<accession>A0A2A9NUU1</accession>
<proteinExistence type="predicted"/>
<feature type="compositionally biased region" description="Low complexity" evidence="4">
    <location>
        <begin position="9"/>
        <end position="28"/>
    </location>
</feature>
<dbReference type="EMBL" id="KZ301987">
    <property type="protein sequence ID" value="PFH51546.1"/>
    <property type="molecule type" value="Genomic_DNA"/>
</dbReference>
<feature type="region of interest" description="Disordered" evidence="4">
    <location>
        <begin position="129"/>
        <end position="224"/>
    </location>
</feature>
<dbReference type="Pfam" id="PF00505">
    <property type="entry name" value="HMG_box"/>
    <property type="match status" value="1"/>
</dbReference>
<sequence length="407" mass="44955">MIHGDSYMPSHLSGTLSPLSSSPSSVLDEFSPAEKEELDLVGRGDPSWVARPRNAFIIFRCEYARLHSRMGKRIKRGTGAPTEKSLSKRAAEAWHQLSREEKNQFKVLADQERDEHARLHPDYRFRPMKRLAPRKRSPHPRVASSVQRHEEANATRLHSELPRHSLPAVEASSTPSSKEMNVCPSPSSLYLSSHPLSTSPTSKPLSVHPIDTGPQQSCNSDDTDSPITPLSLGQCENDTLGLRSSPDSQPLDHVLAVPPFDNSEPCQQQPVSRTASCSTLLAKWDNESPYRAPSEPATLDTNPCPSLASWTSSPLKADSCAPSGVVGTTPYYKSTDDKNYGSFLTLSGVPTYMESYLPQVEYIHADPLDFYNPLMNSDAYLYPLALPTSYPTMHEATLHANSLPYET</sequence>
<evidence type="ECO:0000259" key="5">
    <source>
        <dbReference type="PROSITE" id="PS50118"/>
    </source>
</evidence>
<protein>
    <recommendedName>
        <fullName evidence="5">HMG box domain-containing protein</fullName>
    </recommendedName>
</protein>
<evidence type="ECO:0000256" key="1">
    <source>
        <dbReference type="ARBA" id="ARBA00023125"/>
    </source>
</evidence>
<dbReference type="InterPro" id="IPR009071">
    <property type="entry name" value="HMG_box_dom"/>
</dbReference>
<reference evidence="6 7" key="1">
    <citation type="submission" date="2014-02" db="EMBL/GenBank/DDBJ databases">
        <title>Transposable element dynamics among asymbiotic and ectomycorrhizal Amanita fungi.</title>
        <authorList>
            <consortium name="DOE Joint Genome Institute"/>
            <person name="Hess J."/>
            <person name="Skrede I."/>
            <person name="Wolfe B."/>
            <person name="LaButti K."/>
            <person name="Ohm R.A."/>
            <person name="Grigoriev I.V."/>
            <person name="Pringle A."/>
        </authorList>
    </citation>
    <scope>NUCLEOTIDE SEQUENCE [LARGE SCALE GENOMIC DNA]</scope>
    <source>
        <strain evidence="6 7">SKay4041</strain>
    </source>
</reference>
<feature type="compositionally biased region" description="Low complexity" evidence="4">
    <location>
        <begin position="184"/>
        <end position="206"/>
    </location>
</feature>
<feature type="DNA-binding region" description="HMG box" evidence="3">
    <location>
        <begin position="49"/>
        <end position="124"/>
    </location>
</feature>
<gene>
    <name evidence="6" type="ORF">AMATHDRAFT_47060</name>
</gene>
<keyword evidence="3" id="KW-0539">Nucleus</keyword>
<dbReference type="SMART" id="SM00398">
    <property type="entry name" value="HMG"/>
    <property type="match status" value="1"/>
</dbReference>
<feature type="compositionally biased region" description="Basic and acidic residues" evidence="4">
    <location>
        <begin position="147"/>
        <end position="163"/>
    </location>
</feature>
<evidence type="ECO:0000313" key="6">
    <source>
        <dbReference type="EMBL" id="PFH51546.1"/>
    </source>
</evidence>
<evidence type="ECO:0000256" key="2">
    <source>
        <dbReference type="ARBA" id="ARBA00023163"/>
    </source>
</evidence>
<keyword evidence="7" id="KW-1185">Reference proteome</keyword>
<evidence type="ECO:0000256" key="3">
    <source>
        <dbReference type="PROSITE-ProRule" id="PRU00267"/>
    </source>
</evidence>
<evidence type="ECO:0000256" key="4">
    <source>
        <dbReference type="SAM" id="MobiDB-lite"/>
    </source>
</evidence>
<dbReference type="Proteomes" id="UP000242287">
    <property type="component" value="Unassembled WGS sequence"/>
</dbReference>
<organism evidence="6 7">
    <name type="scientific">Amanita thiersii Skay4041</name>
    <dbReference type="NCBI Taxonomy" id="703135"/>
    <lineage>
        <taxon>Eukaryota</taxon>
        <taxon>Fungi</taxon>
        <taxon>Dikarya</taxon>
        <taxon>Basidiomycota</taxon>
        <taxon>Agaricomycotina</taxon>
        <taxon>Agaricomycetes</taxon>
        <taxon>Agaricomycetidae</taxon>
        <taxon>Agaricales</taxon>
        <taxon>Pluteineae</taxon>
        <taxon>Amanitaceae</taxon>
        <taxon>Amanita</taxon>
    </lineage>
</organism>
<dbReference type="AlphaFoldDB" id="A0A2A9NUU1"/>
<keyword evidence="1 3" id="KW-0238">DNA-binding</keyword>
<feature type="domain" description="HMG box" evidence="5">
    <location>
        <begin position="49"/>
        <end position="124"/>
    </location>
</feature>
<keyword evidence="2" id="KW-0804">Transcription</keyword>
<feature type="compositionally biased region" description="Polar residues" evidence="4">
    <location>
        <begin position="213"/>
        <end position="224"/>
    </location>
</feature>